<reference evidence="2 3" key="1">
    <citation type="submission" date="2019-07" db="EMBL/GenBank/DDBJ databases">
        <title>Finished genome of Venturia effusa.</title>
        <authorList>
            <person name="Young C.A."/>
            <person name="Cox M.P."/>
            <person name="Ganley A.R.D."/>
            <person name="David W.J."/>
        </authorList>
    </citation>
    <scope>NUCLEOTIDE SEQUENCE [LARGE SCALE GENOMIC DNA]</scope>
    <source>
        <strain evidence="3">albino</strain>
    </source>
</reference>
<organism evidence="2 3">
    <name type="scientific">Venturia effusa</name>
    <dbReference type="NCBI Taxonomy" id="50376"/>
    <lineage>
        <taxon>Eukaryota</taxon>
        <taxon>Fungi</taxon>
        <taxon>Dikarya</taxon>
        <taxon>Ascomycota</taxon>
        <taxon>Pezizomycotina</taxon>
        <taxon>Dothideomycetes</taxon>
        <taxon>Pleosporomycetidae</taxon>
        <taxon>Venturiales</taxon>
        <taxon>Venturiaceae</taxon>
        <taxon>Venturia</taxon>
    </lineage>
</organism>
<proteinExistence type="predicted"/>
<evidence type="ECO:0000256" key="1">
    <source>
        <dbReference type="SAM" id="SignalP"/>
    </source>
</evidence>
<accession>A0A517L0B0</accession>
<keyword evidence="3" id="KW-1185">Reference proteome</keyword>
<feature type="signal peptide" evidence="1">
    <location>
        <begin position="1"/>
        <end position="18"/>
    </location>
</feature>
<evidence type="ECO:0000313" key="3">
    <source>
        <dbReference type="Proteomes" id="UP000316270"/>
    </source>
</evidence>
<name>A0A517L0B0_9PEZI</name>
<dbReference type="AlphaFoldDB" id="A0A517L0B0"/>
<dbReference type="EMBL" id="CP042186">
    <property type="protein sequence ID" value="QDS69080.1"/>
    <property type="molecule type" value="Genomic_DNA"/>
</dbReference>
<sequence>MKLSSILAFLTTIISVSADAYEFCCCHHKHNCHIDSTAKVVNKTKEWGWQWEMAKGDFYNKDHGGISPYPSCSECYAHDLVGLIGVKQMNNMCKDYGEKGYGDSQCWNLHH</sequence>
<gene>
    <name evidence="2" type="ORF">FKW77_010036</name>
</gene>
<evidence type="ECO:0000313" key="2">
    <source>
        <dbReference type="EMBL" id="QDS69080.1"/>
    </source>
</evidence>
<protein>
    <submittedName>
        <fullName evidence="2">Uncharacterized protein</fullName>
    </submittedName>
</protein>
<keyword evidence="1" id="KW-0732">Signal</keyword>
<dbReference type="Proteomes" id="UP000316270">
    <property type="component" value="Chromosome 2"/>
</dbReference>
<feature type="chain" id="PRO_5021906793" evidence="1">
    <location>
        <begin position="19"/>
        <end position="111"/>
    </location>
</feature>